<keyword evidence="2" id="KW-1185">Reference proteome</keyword>
<protein>
    <recommendedName>
        <fullName evidence="3">RNA polymerase sigma-70 region 2 domain-containing protein</fullName>
    </recommendedName>
</protein>
<dbReference type="InterPro" id="IPR013325">
    <property type="entry name" value="RNA_pol_sigma_r2"/>
</dbReference>
<dbReference type="RefSeq" id="WP_154078161.1">
    <property type="nucleotide sequence ID" value="NZ_CP045929.1"/>
</dbReference>
<accession>A0A5Q3QCH0</accession>
<gene>
    <name evidence="1" type="ORF">GIY23_20550</name>
</gene>
<proteinExistence type="predicted"/>
<evidence type="ECO:0008006" key="3">
    <source>
        <dbReference type="Google" id="ProtNLM"/>
    </source>
</evidence>
<reference evidence="2" key="1">
    <citation type="submission" date="2019-11" db="EMBL/GenBank/DDBJ databases">
        <title>The complete genome sequence of Saccharopolyspora sp. E2A.</title>
        <authorList>
            <person name="Zhang G."/>
        </authorList>
    </citation>
    <scope>NUCLEOTIDE SEQUENCE [LARGE SCALE GENOMIC DNA]</scope>
    <source>
        <strain evidence="2">E2A</strain>
    </source>
</reference>
<dbReference type="GO" id="GO:0006352">
    <property type="term" value="P:DNA-templated transcription initiation"/>
    <property type="evidence" value="ECO:0007669"/>
    <property type="project" value="InterPro"/>
</dbReference>
<dbReference type="AlphaFoldDB" id="A0A5Q3QCH0"/>
<evidence type="ECO:0000313" key="1">
    <source>
        <dbReference type="EMBL" id="QGK71590.1"/>
    </source>
</evidence>
<dbReference type="EMBL" id="CP045929">
    <property type="protein sequence ID" value="QGK71590.1"/>
    <property type="molecule type" value="Genomic_DNA"/>
</dbReference>
<name>A0A5Q3QCH0_9PSEU</name>
<organism evidence="1 2">
    <name type="scientific">Allosaccharopolyspora coralli</name>
    <dbReference type="NCBI Taxonomy" id="2665642"/>
    <lineage>
        <taxon>Bacteria</taxon>
        <taxon>Bacillati</taxon>
        <taxon>Actinomycetota</taxon>
        <taxon>Actinomycetes</taxon>
        <taxon>Pseudonocardiales</taxon>
        <taxon>Pseudonocardiaceae</taxon>
        <taxon>Allosaccharopolyspora</taxon>
    </lineage>
</organism>
<dbReference type="Proteomes" id="UP000371041">
    <property type="component" value="Chromosome"/>
</dbReference>
<dbReference type="Gene3D" id="1.10.1740.10">
    <property type="match status" value="1"/>
</dbReference>
<dbReference type="GO" id="GO:0003700">
    <property type="term" value="F:DNA-binding transcription factor activity"/>
    <property type="evidence" value="ECO:0007669"/>
    <property type="project" value="InterPro"/>
</dbReference>
<evidence type="ECO:0000313" key="2">
    <source>
        <dbReference type="Proteomes" id="UP000371041"/>
    </source>
</evidence>
<dbReference type="SUPFAM" id="SSF88946">
    <property type="entry name" value="Sigma2 domain of RNA polymerase sigma factors"/>
    <property type="match status" value="1"/>
</dbReference>
<sequence length="86" mass="8739">MPSTAALLAEVADGDIGAFAALYDDIAPSMLATALDITGDLASAETATHAALVEIWHTAPRCADAVSDVATWARAIAAAHARSHPL</sequence>
<dbReference type="KEGG" id="sace:GIY23_20550"/>